<evidence type="ECO:0000256" key="5">
    <source>
        <dbReference type="ARBA" id="ARBA00023014"/>
    </source>
</evidence>
<evidence type="ECO:0000256" key="7">
    <source>
        <dbReference type="SAM" id="MobiDB-lite"/>
    </source>
</evidence>
<keyword evidence="2" id="KW-0001">2Fe-2S</keyword>
<dbReference type="Gene3D" id="1.10.10.1590">
    <property type="entry name" value="NADH-quinone oxidoreductase subunit E"/>
    <property type="match status" value="1"/>
</dbReference>
<keyword evidence="8" id="KW-0560">Oxidoreductase</keyword>
<dbReference type="InterPro" id="IPR042128">
    <property type="entry name" value="NuoE_dom"/>
</dbReference>
<comment type="cofactor">
    <cofactor evidence="6">
        <name>[2Fe-2S] cluster</name>
        <dbReference type="ChEBI" id="CHEBI:190135"/>
    </cofactor>
</comment>
<dbReference type="GO" id="GO:0050136">
    <property type="term" value="F:NADH dehydrogenase (quinone) (non-electrogenic) activity"/>
    <property type="evidence" value="ECO:0007669"/>
    <property type="project" value="UniProtKB-EC"/>
</dbReference>
<dbReference type="PANTHER" id="PTHR10371">
    <property type="entry name" value="NADH DEHYDROGENASE UBIQUINONE FLAVOPROTEIN 2, MITOCHONDRIAL"/>
    <property type="match status" value="1"/>
</dbReference>
<dbReference type="SUPFAM" id="SSF52833">
    <property type="entry name" value="Thioredoxin-like"/>
    <property type="match status" value="1"/>
</dbReference>
<evidence type="ECO:0000256" key="2">
    <source>
        <dbReference type="ARBA" id="ARBA00022714"/>
    </source>
</evidence>
<dbReference type="Gene3D" id="3.40.30.10">
    <property type="entry name" value="Glutaredoxin"/>
    <property type="match status" value="1"/>
</dbReference>
<evidence type="ECO:0000313" key="8">
    <source>
        <dbReference type="EMBL" id="MFC4335343.1"/>
    </source>
</evidence>
<reference evidence="9" key="1">
    <citation type="journal article" date="2019" name="Int. J. Syst. Evol. Microbiol.">
        <title>The Global Catalogue of Microorganisms (GCM) 10K type strain sequencing project: providing services to taxonomists for standard genome sequencing and annotation.</title>
        <authorList>
            <consortium name="The Broad Institute Genomics Platform"/>
            <consortium name="The Broad Institute Genome Sequencing Center for Infectious Disease"/>
            <person name="Wu L."/>
            <person name="Ma J."/>
        </authorList>
    </citation>
    <scope>NUCLEOTIDE SEQUENCE [LARGE SCALE GENOMIC DNA]</scope>
    <source>
        <strain evidence="9">IBRC-M 10908</strain>
    </source>
</reference>
<evidence type="ECO:0000256" key="3">
    <source>
        <dbReference type="ARBA" id="ARBA00022723"/>
    </source>
</evidence>
<accession>A0ABV8TY31</accession>
<gene>
    <name evidence="8" type="primary">nuoE</name>
    <name evidence="8" type="ORF">ACFPET_09050</name>
</gene>
<keyword evidence="3" id="KW-0479">Metal-binding</keyword>
<comment type="similarity">
    <text evidence="1">Belongs to the complex I 24 kDa subunit family.</text>
</comment>
<keyword evidence="5" id="KW-0411">Iron-sulfur</keyword>
<dbReference type="InterPro" id="IPR036249">
    <property type="entry name" value="Thioredoxin-like_sf"/>
</dbReference>
<protein>
    <submittedName>
        <fullName evidence="8">NADH-quinone oxidoreductase subunit NuoE</fullName>
        <ecNumber evidence="8">1.6.5.9</ecNumber>
    </submittedName>
</protein>
<evidence type="ECO:0000256" key="4">
    <source>
        <dbReference type="ARBA" id="ARBA00023004"/>
    </source>
</evidence>
<dbReference type="PROSITE" id="PS01099">
    <property type="entry name" value="COMPLEX1_24K"/>
    <property type="match status" value="1"/>
</dbReference>
<dbReference type="PANTHER" id="PTHR10371:SF3">
    <property type="entry name" value="NADH DEHYDROGENASE [UBIQUINONE] FLAVOPROTEIN 2, MITOCHONDRIAL"/>
    <property type="match status" value="1"/>
</dbReference>
<name>A0ABV8TY31_9ACTN</name>
<dbReference type="InterPro" id="IPR041921">
    <property type="entry name" value="NuoE_N"/>
</dbReference>
<dbReference type="NCBIfam" id="TIGR01958">
    <property type="entry name" value="nuoE_fam"/>
    <property type="match status" value="1"/>
</dbReference>
<evidence type="ECO:0000256" key="1">
    <source>
        <dbReference type="ARBA" id="ARBA00010643"/>
    </source>
</evidence>
<dbReference type="InterPro" id="IPR002023">
    <property type="entry name" value="NuoE-like"/>
</dbReference>
<proteinExistence type="inferred from homology"/>
<dbReference type="EC" id="1.6.5.9" evidence="8"/>
<comment type="caution">
    <text evidence="8">The sequence shown here is derived from an EMBL/GenBank/DDBJ whole genome shotgun (WGS) entry which is preliminary data.</text>
</comment>
<dbReference type="EMBL" id="JBHSDK010000013">
    <property type="protein sequence ID" value="MFC4335343.1"/>
    <property type="molecule type" value="Genomic_DNA"/>
</dbReference>
<keyword evidence="9" id="KW-1185">Reference proteome</keyword>
<dbReference type="CDD" id="cd03064">
    <property type="entry name" value="TRX_Fd_NuoE"/>
    <property type="match status" value="1"/>
</dbReference>
<sequence length="241" mass="26332">MTYGDRKAGAWPEKIHEQADEILKRYPQGRERSALLPLLHLVQSVDGYVSDEGIAFCAEKLDITKAQVQAVSTFYTMYKRSPAGDWLVSVCTNTLCHAKGGQRIFDALSAELEVGHDESTPDGKFTLEHAECLAACDYAPVVTVNYEFFDDMDEEKSLDLVHQLKEGNRPFPGRGAPLCTLKETQLILAGFDEDRRPALEANAQGDATLAGARLAAEAGQTAPYGDPDAPLLPETEEAVSE</sequence>
<dbReference type="Proteomes" id="UP001595823">
    <property type="component" value="Unassembled WGS sequence"/>
</dbReference>
<organism evidence="8 9">
    <name type="scientific">Salininema proteolyticum</name>
    <dbReference type="NCBI Taxonomy" id="1607685"/>
    <lineage>
        <taxon>Bacteria</taxon>
        <taxon>Bacillati</taxon>
        <taxon>Actinomycetota</taxon>
        <taxon>Actinomycetes</taxon>
        <taxon>Glycomycetales</taxon>
        <taxon>Glycomycetaceae</taxon>
        <taxon>Salininema</taxon>
    </lineage>
</organism>
<dbReference type="RefSeq" id="WP_380620031.1">
    <property type="nucleotide sequence ID" value="NZ_JBHSDK010000013.1"/>
</dbReference>
<evidence type="ECO:0000256" key="6">
    <source>
        <dbReference type="ARBA" id="ARBA00034078"/>
    </source>
</evidence>
<evidence type="ECO:0000313" key="9">
    <source>
        <dbReference type="Proteomes" id="UP001595823"/>
    </source>
</evidence>
<feature type="region of interest" description="Disordered" evidence="7">
    <location>
        <begin position="218"/>
        <end position="241"/>
    </location>
</feature>
<keyword evidence="4" id="KW-0408">Iron</keyword>
<dbReference type="NCBIfam" id="NF005721">
    <property type="entry name" value="PRK07539.1-1"/>
    <property type="match status" value="1"/>
</dbReference>
<dbReference type="Pfam" id="PF01257">
    <property type="entry name" value="2Fe-2S_thioredx"/>
    <property type="match status" value="1"/>
</dbReference>
<dbReference type="PIRSF" id="PIRSF000216">
    <property type="entry name" value="NADH_DH_24kDa"/>
    <property type="match status" value="1"/>
</dbReference>